<feature type="transmembrane region" description="Helical" evidence="1">
    <location>
        <begin position="32"/>
        <end position="50"/>
    </location>
</feature>
<proteinExistence type="predicted"/>
<name>A0A8T4ILL6_9SPHN</name>
<keyword evidence="1" id="KW-1133">Transmembrane helix</keyword>
<dbReference type="RefSeq" id="WP_284054478.1">
    <property type="nucleotide sequence ID" value="NZ_JAGRQC010000003.1"/>
</dbReference>
<keyword evidence="1" id="KW-0812">Transmembrane</keyword>
<accession>A0A8T4ILL6</accession>
<sequence length="66" mass="7028">MRTRRIFVPVAIAAALILLLSMALGWHYAVDGIVGASVTLACYQGLLAFYRSRSGAREHAPALALG</sequence>
<gene>
    <name evidence="2" type="ORF">J7S20_12045</name>
</gene>
<reference evidence="2" key="1">
    <citation type="submission" date="2021-04" db="EMBL/GenBank/DDBJ databases">
        <title>Ouciella asimina sp. nov., isolated from the surface seawater in the hydrothermal field of Okinawa Trough.</title>
        <authorList>
            <person name="Shuang W."/>
        </authorList>
    </citation>
    <scope>NUCLEOTIDE SEQUENCE</scope>
    <source>
        <strain evidence="2">LXI357</strain>
    </source>
</reference>
<evidence type="ECO:0000256" key="1">
    <source>
        <dbReference type="SAM" id="Phobius"/>
    </source>
</evidence>
<keyword evidence="3" id="KW-1185">Reference proteome</keyword>
<protein>
    <submittedName>
        <fullName evidence="2">Phosphatase PAP2 family protein</fullName>
    </submittedName>
</protein>
<evidence type="ECO:0000313" key="3">
    <source>
        <dbReference type="Proteomes" id="UP000676996"/>
    </source>
</evidence>
<comment type="caution">
    <text evidence="2">The sequence shown here is derived from an EMBL/GenBank/DDBJ whole genome shotgun (WGS) entry which is preliminary data.</text>
</comment>
<dbReference type="GO" id="GO:0016020">
    <property type="term" value="C:membrane"/>
    <property type="evidence" value="ECO:0007669"/>
    <property type="project" value="UniProtKB-SubCell"/>
</dbReference>
<dbReference type="EMBL" id="JAGRQC010000003">
    <property type="protein sequence ID" value="MBR0553239.1"/>
    <property type="molecule type" value="Genomic_DNA"/>
</dbReference>
<organism evidence="2 3">
    <name type="scientific">Stakelama marina</name>
    <dbReference type="NCBI Taxonomy" id="2826939"/>
    <lineage>
        <taxon>Bacteria</taxon>
        <taxon>Pseudomonadati</taxon>
        <taxon>Pseudomonadota</taxon>
        <taxon>Alphaproteobacteria</taxon>
        <taxon>Sphingomonadales</taxon>
        <taxon>Sphingomonadaceae</taxon>
        <taxon>Stakelama</taxon>
    </lineage>
</organism>
<feature type="transmembrane region" description="Helical" evidence="1">
    <location>
        <begin position="7"/>
        <end position="26"/>
    </location>
</feature>
<dbReference type="Proteomes" id="UP000676996">
    <property type="component" value="Unassembled WGS sequence"/>
</dbReference>
<evidence type="ECO:0000313" key="2">
    <source>
        <dbReference type="EMBL" id="MBR0553239.1"/>
    </source>
</evidence>
<keyword evidence="1" id="KW-0472">Membrane</keyword>
<dbReference type="AlphaFoldDB" id="A0A8T4ILL6"/>